<evidence type="ECO:0000256" key="1">
    <source>
        <dbReference type="SAM" id="MobiDB-lite"/>
    </source>
</evidence>
<evidence type="ECO:0000259" key="2">
    <source>
        <dbReference type="SMART" id="SM00394"/>
    </source>
</evidence>
<protein>
    <recommendedName>
        <fullName evidence="2">RIIa domain-containing protein</fullName>
    </recommendedName>
</protein>
<dbReference type="CDD" id="cd12103">
    <property type="entry name" value="DD_RIIalpha_PKA"/>
    <property type="match status" value="1"/>
</dbReference>
<dbReference type="InterPro" id="IPR003117">
    <property type="entry name" value="cAMP_dep_PK_reg_su_I/II_a/b"/>
</dbReference>
<evidence type="ECO:0000313" key="4">
    <source>
        <dbReference type="Proteomes" id="UP001482620"/>
    </source>
</evidence>
<keyword evidence="4" id="KW-1185">Reference proteome</keyword>
<feature type="compositionally biased region" description="Acidic residues" evidence="1">
    <location>
        <begin position="70"/>
        <end position="80"/>
    </location>
</feature>
<dbReference type="Gene3D" id="1.20.890.10">
    <property type="entry name" value="cAMP-dependent protein kinase regulatory subunit, dimerization-anchoring domain"/>
    <property type="match status" value="1"/>
</dbReference>
<dbReference type="Pfam" id="PF02197">
    <property type="entry name" value="RIIa"/>
    <property type="match status" value="1"/>
</dbReference>
<reference evidence="3 4" key="1">
    <citation type="submission" date="2021-06" db="EMBL/GenBank/DDBJ databases">
        <authorList>
            <person name="Palmer J.M."/>
        </authorList>
    </citation>
    <scope>NUCLEOTIDE SEQUENCE [LARGE SCALE GENOMIC DNA]</scope>
    <source>
        <strain evidence="4">if_2019</strain>
        <tissue evidence="3">Muscle</tissue>
    </source>
</reference>
<sequence length="100" mass="11109">MSIEIPVGLTELLQGYTVEVLRQRPSDLVDFAVQYFTRLRDSRSQDGSGMGGKPGKGVMFDGEPMQTESNGEDDEDDDSDFERKLDGLVGVKQQIRACFC</sequence>
<organism evidence="3 4">
    <name type="scientific">Ilyodon furcidens</name>
    <name type="common">goldbreast splitfin</name>
    <dbReference type="NCBI Taxonomy" id="33524"/>
    <lineage>
        <taxon>Eukaryota</taxon>
        <taxon>Metazoa</taxon>
        <taxon>Chordata</taxon>
        <taxon>Craniata</taxon>
        <taxon>Vertebrata</taxon>
        <taxon>Euteleostomi</taxon>
        <taxon>Actinopterygii</taxon>
        <taxon>Neopterygii</taxon>
        <taxon>Teleostei</taxon>
        <taxon>Neoteleostei</taxon>
        <taxon>Acanthomorphata</taxon>
        <taxon>Ovalentaria</taxon>
        <taxon>Atherinomorphae</taxon>
        <taxon>Cyprinodontiformes</taxon>
        <taxon>Goodeidae</taxon>
        <taxon>Ilyodon</taxon>
    </lineage>
</organism>
<dbReference type="SMART" id="SM00394">
    <property type="entry name" value="RIIa"/>
    <property type="match status" value="1"/>
</dbReference>
<proteinExistence type="predicted"/>
<comment type="caution">
    <text evidence="3">The sequence shown here is derived from an EMBL/GenBank/DDBJ whole genome shotgun (WGS) entry which is preliminary data.</text>
</comment>
<accession>A0ABV0V187</accession>
<gene>
    <name evidence="3" type="ORF">ILYODFUR_007932</name>
</gene>
<feature type="region of interest" description="Disordered" evidence="1">
    <location>
        <begin position="42"/>
        <end position="85"/>
    </location>
</feature>
<evidence type="ECO:0000313" key="3">
    <source>
        <dbReference type="EMBL" id="MEQ2251146.1"/>
    </source>
</evidence>
<name>A0ABV0V187_9TELE</name>
<dbReference type="EMBL" id="JAHRIQ010093204">
    <property type="protein sequence ID" value="MEQ2251146.1"/>
    <property type="molecule type" value="Genomic_DNA"/>
</dbReference>
<feature type="domain" description="RIIa" evidence="2">
    <location>
        <begin position="7"/>
        <end position="44"/>
    </location>
</feature>
<dbReference type="SUPFAM" id="SSF47391">
    <property type="entry name" value="Dimerization-anchoring domain of cAMP-dependent PK regulatory subunit"/>
    <property type="match status" value="1"/>
</dbReference>
<dbReference type="Proteomes" id="UP001482620">
    <property type="component" value="Unassembled WGS sequence"/>
</dbReference>